<dbReference type="Pfam" id="PF06985">
    <property type="entry name" value="HET"/>
    <property type="match status" value="1"/>
</dbReference>
<dbReference type="AlphaFoldDB" id="A0AAJ0B2E6"/>
<sequence length="311" mass="35242">MRLLKITNVGSDGKVDFELVSVYRPVPYAILSHTWDPDPDKEYLFDDARHATGETKPGYKKVQGFLAAAWNHRPRLEYGWVDTCCIDKSSSAELSEAINSMFQWYMDARVCLAYLADYDQVLSPDDRVSTNILGTCRWLTRGWTLQELLAPPSLIFYSADWQAIGTRSGLRDVVSKATGIHQSALKGDISAIRSFSIAQRMSWAATRDTTRLEDMAYCLLGIFDVNMPLLYGEGQRAFLRLQEEIIKDSDDQTIFCWHGRAGNEPDGEYSFFASHPSRFAYCQTIVPIHTGRVHTYQLTNAGLRVTARLQE</sequence>
<gene>
    <name evidence="2" type="ORF">QBC47DRAFT_310308</name>
</gene>
<protein>
    <submittedName>
        <fullName evidence="2">Heterokaryon incompatibility protein-domain-containing protein</fullName>
    </submittedName>
</protein>
<dbReference type="EMBL" id="MU839848">
    <property type="protein sequence ID" value="KAK1750317.1"/>
    <property type="molecule type" value="Genomic_DNA"/>
</dbReference>
<dbReference type="Proteomes" id="UP001239445">
    <property type="component" value="Unassembled WGS sequence"/>
</dbReference>
<evidence type="ECO:0000259" key="1">
    <source>
        <dbReference type="Pfam" id="PF06985"/>
    </source>
</evidence>
<organism evidence="2 3">
    <name type="scientific">Echria macrotheca</name>
    <dbReference type="NCBI Taxonomy" id="438768"/>
    <lineage>
        <taxon>Eukaryota</taxon>
        <taxon>Fungi</taxon>
        <taxon>Dikarya</taxon>
        <taxon>Ascomycota</taxon>
        <taxon>Pezizomycotina</taxon>
        <taxon>Sordariomycetes</taxon>
        <taxon>Sordariomycetidae</taxon>
        <taxon>Sordariales</taxon>
        <taxon>Schizotheciaceae</taxon>
        <taxon>Echria</taxon>
    </lineage>
</organism>
<dbReference type="PANTHER" id="PTHR10622">
    <property type="entry name" value="HET DOMAIN-CONTAINING PROTEIN"/>
    <property type="match status" value="1"/>
</dbReference>
<evidence type="ECO:0000313" key="2">
    <source>
        <dbReference type="EMBL" id="KAK1750317.1"/>
    </source>
</evidence>
<accession>A0AAJ0B2E6</accession>
<feature type="non-terminal residue" evidence="2">
    <location>
        <position position="311"/>
    </location>
</feature>
<comment type="caution">
    <text evidence="2">The sequence shown here is derived from an EMBL/GenBank/DDBJ whole genome shotgun (WGS) entry which is preliminary data.</text>
</comment>
<feature type="domain" description="Heterokaryon incompatibility" evidence="1">
    <location>
        <begin position="28"/>
        <end position="120"/>
    </location>
</feature>
<reference evidence="2" key="1">
    <citation type="submission" date="2023-06" db="EMBL/GenBank/DDBJ databases">
        <title>Genome-scale phylogeny and comparative genomics of the fungal order Sordariales.</title>
        <authorList>
            <consortium name="Lawrence Berkeley National Laboratory"/>
            <person name="Hensen N."/>
            <person name="Bonometti L."/>
            <person name="Westerberg I."/>
            <person name="Brannstrom I.O."/>
            <person name="Guillou S."/>
            <person name="Cros-Aarteil S."/>
            <person name="Calhoun S."/>
            <person name="Haridas S."/>
            <person name="Kuo A."/>
            <person name="Mondo S."/>
            <person name="Pangilinan J."/>
            <person name="Riley R."/>
            <person name="Labutti K."/>
            <person name="Andreopoulos B."/>
            <person name="Lipzen A."/>
            <person name="Chen C."/>
            <person name="Yanf M."/>
            <person name="Daum C."/>
            <person name="Ng V."/>
            <person name="Clum A."/>
            <person name="Steindorff A."/>
            <person name="Ohm R."/>
            <person name="Martin F."/>
            <person name="Silar P."/>
            <person name="Natvig D."/>
            <person name="Lalanne C."/>
            <person name="Gautier V."/>
            <person name="Ament-Velasquez S.L."/>
            <person name="Kruys A."/>
            <person name="Hutchinson M.I."/>
            <person name="Powell A.J."/>
            <person name="Barry K."/>
            <person name="Miller A.N."/>
            <person name="Grigoriev I.V."/>
            <person name="Debuchy R."/>
            <person name="Gladieux P."/>
            <person name="Thoren M.H."/>
            <person name="Johannesson H."/>
        </authorList>
    </citation>
    <scope>NUCLEOTIDE SEQUENCE</scope>
    <source>
        <strain evidence="2">PSN4</strain>
    </source>
</reference>
<keyword evidence="3" id="KW-1185">Reference proteome</keyword>
<name>A0AAJ0B2E6_9PEZI</name>
<evidence type="ECO:0000313" key="3">
    <source>
        <dbReference type="Proteomes" id="UP001239445"/>
    </source>
</evidence>
<dbReference type="PANTHER" id="PTHR10622:SF10">
    <property type="entry name" value="HET DOMAIN-CONTAINING PROTEIN"/>
    <property type="match status" value="1"/>
</dbReference>
<dbReference type="InterPro" id="IPR010730">
    <property type="entry name" value="HET"/>
</dbReference>
<proteinExistence type="predicted"/>